<sequence length="152" mass="17123">MTNNSKEEESFFDLNEEFGSNPVAEVEGVWSYLGETAKIKVARLGNIEAQKAYRKIPKQVRDQIEKGNMGNKQAIQFLSKFLATPILKDWSGLADAGKSLPAYNPEAGAEYLLKYRRFRDRVWEIAIDDDLYNVKEVEEAAGNLSKRSSGIS</sequence>
<gene>
    <name evidence="1" type="ORF">LCGC14_2460170</name>
</gene>
<dbReference type="AlphaFoldDB" id="A0A0F9DQL3"/>
<proteinExistence type="predicted"/>
<organism evidence="1">
    <name type="scientific">marine sediment metagenome</name>
    <dbReference type="NCBI Taxonomy" id="412755"/>
    <lineage>
        <taxon>unclassified sequences</taxon>
        <taxon>metagenomes</taxon>
        <taxon>ecological metagenomes</taxon>
    </lineage>
</organism>
<protein>
    <submittedName>
        <fullName evidence="1">Uncharacterized protein</fullName>
    </submittedName>
</protein>
<comment type="caution">
    <text evidence="1">The sequence shown here is derived from an EMBL/GenBank/DDBJ whole genome shotgun (WGS) entry which is preliminary data.</text>
</comment>
<reference evidence="1" key="1">
    <citation type="journal article" date="2015" name="Nature">
        <title>Complex archaea that bridge the gap between prokaryotes and eukaryotes.</title>
        <authorList>
            <person name="Spang A."/>
            <person name="Saw J.H."/>
            <person name="Jorgensen S.L."/>
            <person name="Zaremba-Niedzwiedzka K."/>
            <person name="Martijn J."/>
            <person name="Lind A.E."/>
            <person name="van Eijk R."/>
            <person name="Schleper C."/>
            <person name="Guy L."/>
            <person name="Ettema T.J."/>
        </authorList>
    </citation>
    <scope>NUCLEOTIDE SEQUENCE</scope>
</reference>
<evidence type="ECO:0000313" key="1">
    <source>
        <dbReference type="EMBL" id="KKL19966.1"/>
    </source>
</evidence>
<dbReference type="EMBL" id="LAZR01038286">
    <property type="protein sequence ID" value="KKL19966.1"/>
    <property type="molecule type" value="Genomic_DNA"/>
</dbReference>
<name>A0A0F9DQL3_9ZZZZ</name>
<accession>A0A0F9DQL3</accession>